<dbReference type="EMBL" id="CP038852">
    <property type="protein sequence ID" value="QIZ21438.1"/>
    <property type="molecule type" value="Genomic_DNA"/>
</dbReference>
<dbReference type="Pfam" id="PF17645">
    <property type="entry name" value="Amdase"/>
    <property type="match status" value="1"/>
</dbReference>
<dbReference type="Proteomes" id="UP000501094">
    <property type="component" value="Chromosome"/>
</dbReference>
<dbReference type="PIRSF" id="PIRSF015736">
    <property type="entry name" value="MI"/>
    <property type="match status" value="1"/>
</dbReference>
<protein>
    <submittedName>
        <fullName evidence="1">Racemase</fullName>
    </submittedName>
</protein>
<dbReference type="InterPro" id="IPR053714">
    <property type="entry name" value="Iso_Racemase_Enz_sf"/>
</dbReference>
<proteinExistence type="predicted"/>
<name>A0A6H1Q3M8_9PROT</name>
<keyword evidence="2" id="KW-1185">Reference proteome</keyword>
<dbReference type="Gene3D" id="3.40.50.12500">
    <property type="match status" value="1"/>
</dbReference>
<dbReference type="AlphaFoldDB" id="A0A6H1Q3M8"/>
<gene>
    <name evidence="1" type="ORF">E5R92_06555</name>
</gene>
<evidence type="ECO:0000313" key="1">
    <source>
        <dbReference type="EMBL" id="QIZ21438.1"/>
    </source>
</evidence>
<organism evidence="1 2">
    <name type="scientific">Candidatus Pelagibacter giovannonii</name>
    <dbReference type="NCBI Taxonomy" id="2563896"/>
    <lineage>
        <taxon>Bacteria</taxon>
        <taxon>Pseudomonadati</taxon>
        <taxon>Pseudomonadota</taxon>
        <taxon>Alphaproteobacteria</taxon>
        <taxon>Candidatus Pelagibacterales</taxon>
        <taxon>Candidatus Pelagibacteraceae</taxon>
        <taxon>Candidatus Pelagibacter</taxon>
    </lineage>
</organism>
<reference evidence="1 2" key="1">
    <citation type="journal article" date="2020" name="Nat. Microbiol.">
        <title>Lysogenic host-virus interactions in SAR11 marine bacteria.</title>
        <authorList>
            <person name="Morris R.M."/>
            <person name="Cain K.R."/>
            <person name="Hvorecny K.L."/>
            <person name="Kollman J.M."/>
        </authorList>
    </citation>
    <scope>NUCLEOTIDE SEQUENCE [LARGE SCALE GENOMIC DNA]</scope>
    <source>
        <strain evidence="1 2">NP1</strain>
    </source>
</reference>
<sequence>MKLNKVEPKYISKSNPRIGLITLGSDFRIEKDFNNMIYGRDIDLYVNRIHCYNPLTNETLAKMSDDITDVTKDILPDQKIDCVAYGCTSGTVAAGYDVIKEKVNLAKPEAKVTTPITAAIKALNKLGIDKISIFTPYTKTINDSVVGYFEKENINVNSLTYFDIESDLDIGKVDEDHLFDVLSKVDLTDSEALFVSCTALPVLSIINKLEEKLNKVVLSSNQTLIWDSFNVINYKEKIDGFGKLFNS</sequence>
<dbReference type="InterPro" id="IPR026286">
    <property type="entry name" value="MaiA/AMDase"/>
</dbReference>
<dbReference type="PANTHER" id="PTHR40267:SF1">
    <property type="entry name" value="BLR3294 PROTEIN"/>
    <property type="match status" value="1"/>
</dbReference>
<evidence type="ECO:0000313" key="2">
    <source>
        <dbReference type="Proteomes" id="UP000501094"/>
    </source>
</evidence>
<accession>A0A6H1Q3M8</accession>
<dbReference type="KEGG" id="peg:E5R92_06555"/>
<dbReference type="RefSeq" id="WP_168607295.1">
    <property type="nucleotide sequence ID" value="NZ_CP038852.1"/>
</dbReference>
<dbReference type="PANTHER" id="PTHR40267">
    <property type="entry name" value="BLR3294 PROTEIN"/>
    <property type="match status" value="1"/>
</dbReference>